<evidence type="ECO:0000313" key="8">
    <source>
        <dbReference type="Proteomes" id="UP001223072"/>
    </source>
</evidence>
<comment type="caution">
    <text evidence="7">The sequence shown here is derived from an EMBL/GenBank/DDBJ whole genome shotgun (WGS) entry which is preliminary data.</text>
</comment>
<evidence type="ECO:0000256" key="5">
    <source>
        <dbReference type="PROSITE-ProRule" id="PRU00335"/>
    </source>
</evidence>
<sequence length="224" mass="24250">MARVSQEHLDARRRQILDGAALCFARNGFHATSMQDVLKEVDLSAGAVYRYFSGKEELIAAIVTEVLQEVGDAFKTAGEQDPLPPLDVIVGEVMGRMLGLRPGLTHKGAAVFPRLIVQVWAETLRDAELSKVLAEGYAKVHESWVRLVERYQEAGLMRADVPAESVARTMIAAAQGFIAQMALFGGASVDVFQEGLRGLMSLGGPARRDPVDHGPVNVLETPAN</sequence>
<evidence type="ECO:0000259" key="6">
    <source>
        <dbReference type="PROSITE" id="PS50977"/>
    </source>
</evidence>
<evidence type="ECO:0000256" key="1">
    <source>
        <dbReference type="ARBA" id="ARBA00022491"/>
    </source>
</evidence>
<dbReference type="Pfam" id="PF13977">
    <property type="entry name" value="TetR_C_6"/>
    <property type="match status" value="1"/>
</dbReference>
<feature type="DNA-binding region" description="H-T-H motif" evidence="5">
    <location>
        <begin position="33"/>
        <end position="52"/>
    </location>
</feature>
<dbReference type="InterPro" id="IPR023772">
    <property type="entry name" value="DNA-bd_HTH_TetR-type_CS"/>
</dbReference>
<dbReference type="EMBL" id="JAUSZS010000007">
    <property type="protein sequence ID" value="MDQ0935895.1"/>
    <property type="molecule type" value="Genomic_DNA"/>
</dbReference>
<dbReference type="InterPro" id="IPR036271">
    <property type="entry name" value="Tet_transcr_reg_TetR-rel_C_sf"/>
</dbReference>
<dbReference type="Gene3D" id="1.10.357.10">
    <property type="entry name" value="Tetracycline Repressor, domain 2"/>
    <property type="match status" value="1"/>
</dbReference>
<dbReference type="PANTHER" id="PTHR30055">
    <property type="entry name" value="HTH-TYPE TRANSCRIPTIONAL REGULATOR RUTR"/>
    <property type="match status" value="1"/>
</dbReference>
<accession>A0ABU0RYC6</accession>
<dbReference type="PRINTS" id="PR00455">
    <property type="entry name" value="HTHTETR"/>
</dbReference>
<dbReference type="Pfam" id="PF00440">
    <property type="entry name" value="TetR_N"/>
    <property type="match status" value="1"/>
</dbReference>
<keyword evidence="1" id="KW-0678">Repressor</keyword>
<evidence type="ECO:0000256" key="2">
    <source>
        <dbReference type="ARBA" id="ARBA00023015"/>
    </source>
</evidence>
<dbReference type="Proteomes" id="UP001223072">
    <property type="component" value="Unassembled WGS sequence"/>
</dbReference>
<reference evidence="7 8" key="1">
    <citation type="submission" date="2023-07" db="EMBL/GenBank/DDBJ databases">
        <title>Comparative genomics of wheat-associated soil bacteria to identify genetic determinants of phenazine resistance.</title>
        <authorList>
            <person name="Mouncey N."/>
        </authorList>
    </citation>
    <scope>NUCLEOTIDE SEQUENCE [LARGE SCALE GENOMIC DNA]</scope>
    <source>
        <strain evidence="7 8">W2I16</strain>
    </source>
</reference>
<keyword evidence="3 5" id="KW-0238">DNA-binding</keyword>
<dbReference type="PROSITE" id="PS50977">
    <property type="entry name" value="HTH_TETR_2"/>
    <property type="match status" value="1"/>
</dbReference>
<name>A0ABU0RYC6_9ACTN</name>
<proteinExistence type="predicted"/>
<gene>
    <name evidence="7" type="ORF">QFZ49_005867</name>
</gene>
<keyword evidence="4" id="KW-0804">Transcription</keyword>
<dbReference type="InterPro" id="IPR050109">
    <property type="entry name" value="HTH-type_TetR-like_transc_reg"/>
</dbReference>
<dbReference type="InterPro" id="IPR009057">
    <property type="entry name" value="Homeodomain-like_sf"/>
</dbReference>
<dbReference type="InterPro" id="IPR039538">
    <property type="entry name" value="BetI_C"/>
</dbReference>
<feature type="domain" description="HTH tetR-type" evidence="6">
    <location>
        <begin position="10"/>
        <end position="70"/>
    </location>
</feature>
<organism evidence="7 8">
    <name type="scientific">Streptomyces turgidiscabies</name>
    <dbReference type="NCBI Taxonomy" id="85558"/>
    <lineage>
        <taxon>Bacteria</taxon>
        <taxon>Bacillati</taxon>
        <taxon>Actinomycetota</taxon>
        <taxon>Actinomycetes</taxon>
        <taxon>Kitasatosporales</taxon>
        <taxon>Streptomycetaceae</taxon>
        <taxon>Streptomyces</taxon>
    </lineage>
</organism>
<dbReference type="SUPFAM" id="SSF46689">
    <property type="entry name" value="Homeodomain-like"/>
    <property type="match status" value="1"/>
</dbReference>
<dbReference type="PROSITE" id="PS01081">
    <property type="entry name" value="HTH_TETR_1"/>
    <property type="match status" value="1"/>
</dbReference>
<evidence type="ECO:0000256" key="3">
    <source>
        <dbReference type="ARBA" id="ARBA00023125"/>
    </source>
</evidence>
<dbReference type="SUPFAM" id="SSF48498">
    <property type="entry name" value="Tetracyclin repressor-like, C-terminal domain"/>
    <property type="match status" value="1"/>
</dbReference>
<keyword evidence="2" id="KW-0805">Transcription regulation</keyword>
<evidence type="ECO:0000256" key="4">
    <source>
        <dbReference type="ARBA" id="ARBA00023163"/>
    </source>
</evidence>
<keyword evidence="8" id="KW-1185">Reference proteome</keyword>
<dbReference type="PANTHER" id="PTHR30055:SF229">
    <property type="entry name" value="HTH-TYPE TRANSCRIPTIONAL REPRESSOR RV1474C"/>
    <property type="match status" value="1"/>
</dbReference>
<dbReference type="InterPro" id="IPR001647">
    <property type="entry name" value="HTH_TetR"/>
</dbReference>
<dbReference type="RefSeq" id="WP_307629369.1">
    <property type="nucleotide sequence ID" value="NZ_JAUSZS010000007.1"/>
</dbReference>
<evidence type="ECO:0000313" key="7">
    <source>
        <dbReference type="EMBL" id="MDQ0935895.1"/>
    </source>
</evidence>
<protein>
    <submittedName>
        <fullName evidence="7">AcrR family transcriptional regulator</fullName>
    </submittedName>
</protein>